<dbReference type="InterPro" id="IPR017926">
    <property type="entry name" value="GATASE"/>
</dbReference>
<dbReference type="GeneID" id="30027443"/>
<dbReference type="InterPro" id="IPR044992">
    <property type="entry name" value="ChyE-like"/>
</dbReference>
<gene>
    <name evidence="2" type="ORF">METBIDRAFT_13996</name>
</gene>
<protein>
    <submittedName>
        <fullName evidence="2">Class I glutamine amidotransferase-like protein</fullName>
    </submittedName>
</protein>
<reference evidence="2 3" key="1">
    <citation type="submission" date="2016-05" db="EMBL/GenBank/DDBJ databases">
        <title>Comparative genomics of biotechnologically important yeasts.</title>
        <authorList>
            <consortium name="DOE Joint Genome Institute"/>
            <person name="Riley R."/>
            <person name="Haridas S."/>
            <person name="Wolfe K.H."/>
            <person name="Lopes M.R."/>
            <person name="Hittinger C.T."/>
            <person name="Goker M."/>
            <person name="Salamov A."/>
            <person name="Wisecaver J."/>
            <person name="Long T.M."/>
            <person name="Aerts A.L."/>
            <person name="Barry K."/>
            <person name="Choi C."/>
            <person name="Clum A."/>
            <person name="Coughlan A.Y."/>
            <person name="Deshpande S."/>
            <person name="Douglass A.P."/>
            <person name="Hanson S.J."/>
            <person name="Klenk H.-P."/>
            <person name="LaButti K."/>
            <person name="Lapidus A."/>
            <person name="Lindquist E."/>
            <person name="Lipzen A."/>
            <person name="Meier-kolthoff J.P."/>
            <person name="Ohm R.A."/>
            <person name="Otillar R.P."/>
            <person name="Pangilinan J."/>
            <person name="Peng Y."/>
            <person name="Rokas A."/>
            <person name="Rosa C.A."/>
            <person name="Scheuner C."/>
            <person name="Sibirny A.A."/>
            <person name="Slot J.C."/>
            <person name="Stielow J.B."/>
            <person name="Sun H."/>
            <person name="Kurtzman C.P."/>
            <person name="Blackwell M."/>
            <person name="Grigoriev I.V."/>
            <person name="Jeffries T.W."/>
        </authorList>
    </citation>
    <scope>NUCLEOTIDE SEQUENCE [LARGE SCALE GENOMIC DNA]</scope>
    <source>
        <strain evidence="2 3">NRRL YB-4993</strain>
    </source>
</reference>
<dbReference type="Proteomes" id="UP000092555">
    <property type="component" value="Unassembled WGS sequence"/>
</dbReference>
<organism evidence="2 3">
    <name type="scientific">Metschnikowia bicuspidata var. bicuspidata NRRL YB-4993</name>
    <dbReference type="NCBI Taxonomy" id="869754"/>
    <lineage>
        <taxon>Eukaryota</taxon>
        <taxon>Fungi</taxon>
        <taxon>Dikarya</taxon>
        <taxon>Ascomycota</taxon>
        <taxon>Saccharomycotina</taxon>
        <taxon>Pichiomycetes</taxon>
        <taxon>Metschnikowiaceae</taxon>
        <taxon>Metschnikowia</taxon>
    </lineage>
</organism>
<feature type="domain" description="Glutamine amidotransferase" evidence="1">
    <location>
        <begin position="112"/>
        <end position="242"/>
    </location>
</feature>
<dbReference type="RefSeq" id="XP_018709300.1">
    <property type="nucleotide sequence ID" value="XM_018854467.1"/>
</dbReference>
<keyword evidence="2" id="KW-0808">Transferase</keyword>
<dbReference type="Pfam" id="PF00117">
    <property type="entry name" value="GATase"/>
    <property type="match status" value="1"/>
</dbReference>
<dbReference type="PANTHER" id="PTHR42695:SF5">
    <property type="entry name" value="GLUTAMINE AMIDOTRANSFERASE YLR126C-RELATED"/>
    <property type="match status" value="1"/>
</dbReference>
<dbReference type="GO" id="GO:0005829">
    <property type="term" value="C:cytosol"/>
    <property type="evidence" value="ECO:0007669"/>
    <property type="project" value="TreeGrafter"/>
</dbReference>
<dbReference type="CDD" id="cd01741">
    <property type="entry name" value="GATase1_1"/>
    <property type="match status" value="1"/>
</dbReference>
<comment type="caution">
    <text evidence="2">The sequence shown here is derived from an EMBL/GenBank/DDBJ whole genome shotgun (WGS) entry which is preliminary data.</text>
</comment>
<name>A0A1A0GZ49_9ASCO</name>
<dbReference type="STRING" id="869754.A0A1A0GZ49"/>
<evidence type="ECO:0000313" key="3">
    <source>
        <dbReference type="Proteomes" id="UP000092555"/>
    </source>
</evidence>
<keyword evidence="3" id="KW-1185">Reference proteome</keyword>
<dbReference type="Gene3D" id="3.40.50.880">
    <property type="match status" value="1"/>
</dbReference>
<dbReference type="PANTHER" id="PTHR42695">
    <property type="entry name" value="GLUTAMINE AMIDOTRANSFERASE YLR126C-RELATED"/>
    <property type="match status" value="1"/>
</dbReference>
<dbReference type="GO" id="GO:0005634">
    <property type="term" value="C:nucleus"/>
    <property type="evidence" value="ECO:0007669"/>
    <property type="project" value="TreeGrafter"/>
</dbReference>
<keyword evidence="2" id="KW-0315">Glutamine amidotransferase</keyword>
<evidence type="ECO:0000313" key="2">
    <source>
        <dbReference type="EMBL" id="OBA17003.1"/>
    </source>
</evidence>
<accession>A0A1A0GZ49</accession>
<dbReference type="EMBL" id="LXTC01000010">
    <property type="protein sequence ID" value="OBA17003.1"/>
    <property type="molecule type" value="Genomic_DNA"/>
</dbReference>
<evidence type="ECO:0000259" key="1">
    <source>
        <dbReference type="Pfam" id="PF00117"/>
    </source>
</evidence>
<dbReference type="InterPro" id="IPR029062">
    <property type="entry name" value="Class_I_gatase-like"/>
</dbReference>
<proteinExistence type="predicted"/>
<dbReference type="OrthoDB" id="92161at2759"/>
<dbReference type="SUPFAM" id="SSF52317">
    <property type="entry name" value="Class I glutamine amidotransferase-like"/>
    <property type="match status" value="1"/>
</dbReference>
<dbReference type="AlphaFoldDB" id="A0A1A0GZ49"/>
<dbReference type="GO" id="GO:0016740">
    <property type="term" value="F:transferase activity"/>
    <property type="evidence" value="ECO:0007669"/>
    <property type="project" value="UniProtKB-KW"/>
</dbReference>
<dbReference type="PROSITE" id="PS51273">
    <property type="entry name" value="GATASE_TYPE_1"/>
    <property type="match status" value="1"/>
</dbReference>
<sequence length="292" mass="31907">MEPHVAVLVLDTPIAGVAETFGDFGDNAISLLGRSKCGFVKYQVAFDVTMADRAEQNAQGCQRMLSALSEGIRDGAIKGAILTGSRTDSFLENHPWIAPLDKFIQTTLFNTPNFPMVGLCFGHQILAKNLGCKVNRNSPENGWEAGTTTISLNKSILDIPGSPFRSALKTEDGKILQHINLVEFHRDIVYGMPPASTHSLLSGTSFQNLGSTAKCSIQGLITESGPIKVLTFQGHPEFTTAESLNLLELMAQEQKIDKGVFERLTYNTRNLENQGPIVGKVIQEFIESHIQF</sequence>